<accession>A0A5J4WVL6</accession>
<dbReference type="GO" id="GO:0016787">
    <property type="term" value="F:hydrolase activity"/>
    <property type="evidence" value="ECO:0007669"/>
    <property type="project" value="UniProtKB-KW"/>
</dbReference>
<dbReference type="EMBL" id="SNRW01000996">
    <property type="protein sequence ID" value="KAA6398259.1"/>
    <property type="molecule type" value="Genomic_DNA"/>
</dbReference>
<dbReference type="GO" id="GO:0005524">
    <property type="term" value="F:ATP binding"/>
    <property type="evidence" value="ECO:0007669"/>
    <property type="project" value="UniProtKB-KW"/>
</dbReference>
<dbReference type="GO" id="GO:0004386">
    <property type="term" value="F:helicase activity"/>
    <property type="evidence" value="ECO:0007669"/>
    <property type="project" value="UniProtKB-KW"/>
</dbReference>
<evidence type="ECO:0000256" key="5">
    <source>
        <dbReference type="ARBA" id="ARBA00022840"/>
    </source>
</evidence>
<dbReference type="PROSITE" id="PS51192">
    <property type="entry name" value="HELICASE_ATP_BIND_1"/>
    <property type="match status" value="1"/>
</dbReference>
<name>A0A5J4WVL6_9EUKA</name>
<evidence type="ECO:0000256" key="3">
    <source>
        <dbReference type="ARBA" id="ARBA00022801"/>
    </source>
</evidence>
<sequence length="205" mass="23250">MNNTKRIACAQPRRVAAMSVASHVAEEQGVSLGGEFGYTILFEDCTSERTIIQYMTDRMLLRAFLAEPDLSCYSVIMFDEAHERTIDTDILLGMLKDLCRLRKSDLRLIVSSAAMNSQKLSQSFDNAPILNVSDRMYDVEILYLKQPCFDFVGETIETILNIHQENLADGDILVILSGQEDIEDVNFRLERSMQKKLNEQAAIKD</sequence>
<evidence type="ECO:0000259" key="6">
    <source>
        <dbReference type="PROSITE" id="PS51192"/>
    </source>
</evidence>
<dbReference type="Gene3D" id="3.40.50.300">
    <property type="entry name" value="P-loop containing nucleotide triphosphate hydrolases"/>
    <property type="match status" value="2"/>
</dbReference>
<keyword evidence="5" id="KW-0067">ATP-binding</keyword>
<keyword evidence="4 7" id="KW-0347">Helicase</keyword>
<feature type="domain" description="Helicase ATP-binding" evidence="6">
    <location>
        <begin position="1"/>
        <end position="133"/>
    </location>
</feature>
<dbReference type="GO" id="GO:0003723">
    <property type="term" value="F:RNA binding"/>
    <property type="evidence" value="ECO:0007669"/>
    <property type="project" value="TreeGrafter"/>
</dbReference>
<dbReference type="PANTHER" id="PTHR18934">
    <property type="entry name" value="ATP-DEPENDENT RNA HELICASE"/>
    <property type="match status" value="1"/>
</dbReference>
<dbReference type="SUPFAM" id="SSF52540">
    <property type="entry name" value="P-loop containing nucleoside triphosphate hydrolases"/>
    <property type="match status" value="1"/>
</dbReference>
<dbReference type="PROSITE" id="PS00690">
    <property type="entry name" value="DEAH_ATP_HELICASE"/>
    <property type="match status" value="1"/>
</dbReference>
<organism evidence="7 8">
    <name type="scientific">Streblomastix strix</name>
    <dbReference type="NCBI Taxonomy" id="222440"/>
    <lineage>
        <taxon>Eukaryota</taxon>
        <taxon>Metamonada</taxon>
        <taxon>Preaxostyla</taxon>
        <taxon>Oxymonadida</taxon>
        <taxon>Streblomastigidae</taxon>
        <taxon>Streblomastix</taxon>
    </lineage>
</organism>
<evidence type="ECO:0000256" key="4">
    <source>
        <dbReference type="ARBA" id="ARBA00022806"/>
    </source>
</evidence>
<evidence type="ECO:0000256" key="2">
    <source>
        <dbReference type="ARBA" id="ARBA00022741"/>
    </source>
</evidence>
<dbReference type="Proteomes" id="UP000324800">
    <property type="component" value="Unassembled WGS sequence"/>
</dbReference>
<evidence type="ECO:0000256" key="1">
    <source>
        <dbReference type="ARBA" id="ARBA00008792"/>
    </source>
</evidence>
<dbReference type="PANTHER" id="PTHR18934:SF99">
    <property type="entry name" value="ATP-DEPENDENT RNA HELICASE DHX37-RELATED"/>
    <property type="match status" value="1"/>
</dbReference>
<proteinExistence type="inferred from homology"/>
<keyword evidence="3" id="KW-0378">Hydrolase</keyword>
<dbReference type="InterPro" id="IPR014001">
    <property type="entry name" value="Helicase_ATP-bd"/>
</dbReference>
<dbReference type="InterPro" id="IPR002464">
    <property type="entry name" value="DNA/RNA_helicase_DEAH_CS"/>
</dbReference>
<evidence type="ECO:0000313" key="8">
    <source>
        <dbReference type="Proteomes" id="UP000324800"/>
    </source>
</evidence>
<reference evidence="7 8" key="1">
    <citation type="submission" date="2019-03" db="EMBL/GenBank/DDBJ databases">
        <title>Single cell metagenomics reveals metabolic interactions within the superorganism composed of flagellate Streblomastix strix and complex community of Bacteroidetes bacteria on its surface.</title>
        <authorList>
            <person name="Treitli S.C."/>
            <person name="Kolisko M."/>
            <person name="Husnik F."/>
            <person name="Keeling P."/>
            <person name="Hampl V."/>
        </authorList>
    </citation>
    <scope>NUCLEOTIDE SEQUENCE [LARGE SCALE GENOMIC DNA]</scope>
    <source>
        <strain evidence="7">ST1C</strain>
    </source>
</reference>
<gene>
    <name evidence="7" type="ORF">EZS28_006210</name>
</gene>
<comment type="caution">
    <text evidence="7">The sequence shown here is derived from an EMBL/GenBank/DDBJ whole genome shotgun (WGS) entry which is preliminary data.</text>
</comment>
<protein>
    <submittedName>
        <fullName evidence="7">Putative Pre-mRNA-splicing factor ATP-dependent RNA helicase DHX16</fullName>
    </submittedName>
</protein>
<keyword evidence="2" id="KW-0547">Nucleotide-binding</keyword>
<comment type="similarity">
    <text evidence="1">Belongs to the DEAD box helicase family. DEAH subfamily.</text>
</comment>
<dbReference type="AlphaFoldDB" id="A0A5J4WVL6"/>
<dbReference type="InterPro" id="IPR027417">
    <property type="entry name" value="P-loop_NTPase"/>
</dbReference>
<evidence type="ECO:0000313" key="7">
    <source>
        <dbReference type="EMBL" id="KAA6398259.1"/>
    </source>
</evidence>
<dbReference type="OrthoDB" id="10253254at2759"/>